<dbReference type="eggNOG" id="COG1686">
    <property type="taxonomic scope" value="Bacteria"/>
</dbReference>
<evidence type="ECO:0000256" key="5">
    <source>
        <dbReference type="ARBA" id="ARBA00022645"/>
    </source>
</evidence>
<dbReference type="SUPFAM" id="SSF56601">
    <property type="entry name" value="beta-lactamase/transpeptidase-like"/>
    <property type="match status" value="1"/>
</dbReference>
<evidence type="ECO:0000256" key="10">
    <source>
        <dbReference type="ARBA" id="ARBA00022984"/>
    </source>
</evidence>
<comment type="caution">
    <text evidence="18">The sequence shown here is derived from an EMBL/GenBank/DDBJ whole genome shotgun (WGS) entry which is preliminary data.</text>
</comment>
<dbReference type="Pfam" id="PF00768">
    <property type="entry name" value="Peptidase_S11"/>
    <property type="match status" value="1"/>
</dbReference>
<feature type="chain" id="PRO_5001917864" description="serine-type D-Ala-D-Ala carboxypeptidase" evidence="16">
    <location>
        <begin position="28"/>
        <end position="386"/>
    </location>
</feature>
<keyword evidence="8" id="KW-0378">Hydrolase</keyword>
<dbReference type="EC" id="3.4.16.4" evidence="4"/>
<dbReference type="InterPro" id="IPR001967">
    <property type="entry name" value="Peptidase_S11_N"/>
</dbReference>
<feature type="active site" description="Proton acceptor" evidence="13">
    <location>
        <position position="68"/>
    </location>
</feature>
<evidence type="ECO:0000256" key="2">
    <source>
        <dbReference type="ARBA" id="ARBA00004752"/>
    </source>
</evidence>
<dbReference type="RefSeq" id="WP_035230532.1">
    <property type="nucleotide sequence ID" value="NZ_ARXV01000002.1"/>
</dbReference>
<evidence type="ECO:0000256" key="4">
    <source>
        <dbReference type="ARBA" id="ARBA00012448"/>
    </source>
</evidence>
<dbReference type="PATRIC" id="fig|1177154.3.peg.771"/>
<keyword evidence="19" id="KW-1185">Reference proteome</keyword>
<dbReference type="GO" id="GO:0071555">
    <property type="term" value="P:cell wall organization"/>
    <property type="evidence" value="ECO:0007669"/>
    <property type="project" value="UniProtKB-KW"/>
</dbReference>
<dbReference type="Gene3D" id="3.40.710.10">
    <property type="entry name" value="DD-peptidase/beta-lactamase superfamily"/>
    <property type="match status" value="1"/>
</dbReference>
<dbReference type="GO" id="GO:0006508">
    <property type="term" value="P:proteolysis"/>
    <property type="evidence" value="ECO:0007669"/>
    <property type="project" value="UniProtKB-KW"/>
</dbReference>
<gene>
    <name evidence="18" type="ORF">Y5S_00766</name>
</gene>
<feature type="binding site" evidence="14">
    <location>
        <position position="227"/>
    </location>
    <ligand>
        <name>substrate</name>
    </ligand>
</feature>
<evidence type="ECO:0000256" key="15">
    <source>
        <dbReference type="RuleBase" id="RU004016"/>
    </source>
</evidence>
<reference evidence="18 19" key="1">
    <citation type="submission" date="2012-09" db="EMBL/GenBank/DDBJ databases">
        <title>Genome Sequence of alkane-degrading Bacterium Alcanivorax sp. 19-m-6.</title>
        <authorList>
            <person name="Lai Q."/>
            <person name="Shao Z."/>
        </authorList>
    </citation>
    <scope>NUCLEOTIDE SEQUENCE [LARGE SCALE GENOMIC DNA]</scope>
    <source>
        <strain evidence="18 19">19-m-6</strain>
    </source>
</reference>
<keyword evidence="9" id="KW-0133">Cell shape</keyword>
<comment type="function">
    <text evidence="1">Removes C-terminal D-alanyl residues from sugar-peptide cell wall precursors.</text>
</comment>
<dbReference type="OrthoDB" id="9795979at2"/>
<dbReference type="GO" id="GO:0009252">
    <property type="term" value="P:peptidoglycan biosynthetic process"/>
    <property type="evidence" value="ECO:0007669"/>
    <property type="project" value="UniProtKB-UniPathway"/>
</dbReference>
<evidence type="ECO:0000256" key="12">
    <source>
        <dbReference type="ARBA" id="ARBA00034000"/>
    </source>
</evidence>
<dbReference type="GO" id="GO:0009002">
    <property type="term" value="F:serine-type D-Ala-D-Ala carboxypeptidase activity"/>
    <property type="evidence" value="ECO:0007669"/>
    <property type="project" value="UniProtKB-EC"/>
</dbReference>
<evidence type="ECO:0000256" key="6">
    <source>
        <dbReference type="ARBA" id="ARBA00022670"/>
    </source>
</evidence>
<evidence type="ECO:0000256" key="1">
    <source>
        <dbReference type="ARBA" id="ARBA00003217"/>
    </source>
</evidence>
<comment type="similarity">
    <text evidence="3 15">Belongs to the peptidase S11 family.</text>
</comment>
<feature type="domain" description="Peptidase S11 D-Ala-D-Ala carboxypeptidase A C-terminal" evidence="17">
    <location>
        <begin position="277"/>
        <end position="367"/>
    </location>
</feature>
<evidence type="ECO:0000256" key="3">
    <source>
        <dbReference type="ARBA" id="ARBA00007164"/>
    </source>
</evidence>
<keyword evidence="5 18" id="KW-0121">Carboxypeptidase</keyword>
<keyword evidence="6" id="KW-0645">Protease</keyword>
<evidence type="ECO:0000256" key="16">
    <source>
        <dbReference type="SAM" id="SignalP"/>
    </source>
</evidence>
<sequence>MRPQSLRSSFFVFFAFFGALITLQANASMVPRAPQIDARGYLLMDAASGHVIVEHNAEQRLPPASLTKMMTAYIAEAELQKGNLSEDDMAPVSVKAWRMGGSKMFIKEGTRVSVGDLLKGIIIQSGNDASVAMAEFVAGSEDAFADLMNQHSRRLGMHSTHFMNATGWPAENHFTTAKDMATLARAIVRDFPEHYDTYAQKEFTYNGITQQNRNLLLWRDARVDGLKTGHTEEAGYCLVSSAKDGDMRLIAVVMGTDSESARARESQKLLTYGFRFFETYKAYSAGDILDTAELWMGEKREVRLGLAEDLVLTIPKESHENLKAEVTVNPQLQAPIAEGQQYGKVIVRMNNELLVEKPLVALETIEEAGFLTKIWHHILMFFTGLF</sequence>
<evidence type="ECO:0000256" key="7">
    <source>
        <dbReference type="ARBA" id="ARBA00022729"/>
    </source>
</evidence>
<dbReference type="InterPro" id="IPR012338">
    <property type="entry name" value="Beta-lactam/transpept-like"/>
</dbReference>
<comment type="catalytic activity">
    <reaction evidence="12">
        <text>Preferential cleavage: (Ac)2-L-Lys-D-Ala-|-D-Ala. Also transpeptidation of peptidyl-alanyl moieties that are N-acyl substituents of D-alanine.</text>
        <dbReference type="EC" id="3.4.16.4"/>
    </reaction>
</comment>
<organism evidence="18 19">
    <name type="scientific">Alcanivorax nanhaiticus</name>
    <dbReference type="NCBI Taxonomy" id="1177154"/>
    <lineage>
        <taxon>Bacteria</taxon>
        <taxon>Pseudomonadati</taxon>
        <taxon>Pseudomonadota</taxon>
        <taxon>Gammaproteobacteria</taxon>
        <taxon>Oceanospirillales</taxon>
        <taxon>Alcanivoracaceae</taxon>
        <taxon>Alcanivorax</taxon>
    </lineage>
</organism>
<accession>A0A095SPL0</accession>
<dbReference type="Pfam" id="PF07943">
    <property type="entry name" value="PBP5_C"/>
    <property type="match status" value="1"/>
</dbReference>
<protein>
    <recommendedName>
        <fullName evidence="4">serine-type D-Ala-D-Ala carboxypeptidase</fullName>
        <ecNumber evidence="4">3.4.16.4</ecNumber>
    </recommendedName>
</protein>
<evidence type="ECO:0000256" key="14">
    <source>
        <dbReference type="PIRSR" id="PIRSR618044-2"/>
    </source>
</evidence>
<evidence type="ECO:0000256" key="13">
    <source>
        <dbReference type="PIRSR" id="PIRSR618044-1"/>
    </source>
</evidence>
<feature type="active site" description="Acyl-ester intermediate" evidence="13">
    <location>
        <position position="65"/>
    </location>
</feature>
<dbReference type="PANTHER" id="PTHR21581:SF6">
    <property type="entry name" value="TRAFFICKING PROTEIN PARTICLE COMPLEX SUBUNIT 12"/>
    <property type="match status" value="1"/>
</dbReference>
<evidence type="ECO:0000259" key="17">
    <source>
        <dbReference type="SMART" id="SM00936"/>
    </source>
</evidence>
<dbReference type="GO" id="GO:0008360">
    <property type="term" value="P:regulation of cell shape"/>
    <property type="evidence" value="ECO:0007669"/>
    <property type="project" value="UniProtKB-KW"/>
</dbReference>
<proteinExistence type="inferred from homology"/>
<keyword evidence="10" id="KW-0573">Peptidoglycan synthesis</keyword>
<dbReference type="EMBL" id="ARXV01000002">
    <property type="protein sequence ID" value="KGD66294.1"/>
    <property type="molecule type" value="Genomic_DNA"/>
</dbReference>
<dbReference type="STRING" id="1177154.Y5S_00766"/>
<keyword evidence="11" id="KW-0961">Cell wall biogenesis/degradation</keyword>
<dbReference type="InterPro" id="IPR018044">
    <property type="entry name" value="Peptidase_S11"/>
</dbReference>
<dbReference type="InterPro" id="IPR012907">
    <property type="entry name" value="Peptidase_S11_C"/>
</dbReference>
<dbReference type="InterPro" id="IPR015956">
    <property type="entry name" value="Peniciliin-bd_prot_C_sf"/>
</dbReference>
<dbReference type="Gene3D" id="2.60.410.10">
    <property type="entry name" value="D-Ala-D-Ala carboxypeptidase, C-terminal domain"/>
    <property type="match status" value="1"/>
</dbReference>
<name>A0A095SPL0_9GAMM</name>
<keyword evidence="7 16" id="KW-0732">Signal</keyword>
<dbReference type="UniPathway" id="UPA00219"/>
<evidence type="ECO:0000256" key="9">
    <source>
        <dbReference type="ARBA" id="ARBA00022960"/>
    </source>
</evidence>
<dbReference type="Proteomes" id="UP000029444">
    <property type="component" value="Unassembled WGS sequence"/>
</dbReference>
<dbReference type="PRINTS" id="PR00725">
    <property type="entry name" value="DADACBPTASE1"/>
</dbReference>
<feature type="active site" evidence="13">
    <location>
        <position position="125"/>
    </location>
</feature>
<dbReference type="SUPFAM" id="SSF69189">
    <property type="entry name" value="Penicillin-binding protein associated domain"/>
    <property type="match status" value="1"/>
</dbReference>
<feature type="signal peptide" evidence="16">
    <location>
        <begin position="1"/>
        <end position="27"/>
    </location>
</feature>
<dbReference type="PANTHER" id="PTHR21581">
    <property type="entry name" value="D-ALANYL-D-ALANINE CARBOXYPEPTIDASE"/>
    <property type="match status" value="1"/>
</dbReference>
<evidence type="ECO:0000313" key="18">
    <source>
        <dbReference type="EMBL" id="KGD66294.1"/>
    </source>
</evidence>
<evidence type="ECO:0000256" key="11">
    <source>
        <dbReference type="ARBA" id="ARBA00023316"/>
    </source>
</evidence>
<dbReference type="InterPro" id="IPR037167">
    <property type="entry name" value="Peptidase_S11_C_sf"/>
</dbReference>
<comment type="pathway">
    <text evidence="2">Cell wall biogenesis; peptidoglycan biosynthesis.</text>
</comment>
<dbReference type="SMART" id="SM00936">
    <property type="entry name" value="PBP5_C"/>
    <property type="match status" value="1"/>
</dbReference>
<evidence type="ECO:0000313" key="19">
    <source>
        <dbReference type="Proteomes" id="UP000029444"/>
    </source>
</evidence>
<dbReference type="AlphaFoldDB" id="A0A095SPL0"/>
<evidence type="ECO:0000256" key="8">
    <source>
        <dbReference type="ARBA" id="ARBA00022801"/>
    </source>
</evidence>